<sequence length="208" mass="24116">MTDQNWEQWILSLPRNTIIKSWKLLAVQPYSYCATTLKHWTRQNKHPKLAYAPKRSHRTPPLPLPARRKRALSISKVENPNIFKKLIPRYQRTSSQSQCLLLTKLPPEIRNQIWGLVLGDRALHIIPSLVPSQTRPSKYTLKDKKLVYRLDYEPCKWSTEGLDYAVTGLGSAHSACAIWINSNGELYFNAPQAVVNGERDLEVRFLRW</sequence>
<proteinExistence type="predicted"/>
<dbReference type="Pfam" id="PF24864">
    <property type="entry name" value="DUF7730"/>
    <property type="match status" value="1"/>
</dbReference>
<reference evidence="2" key="1">
    <citation type="journal article" date="2020" name="Stud. Mycol.">
        <title>101 Dothideomycetes genomes: a test case for predicting lifestyles and emergence of pathogens.</title>
        <authorList>
            <person name="Haridas S."/>
            <person name="Albert R."/>
            <person name="Binder M."/>
            <person name="Bloem J."/>
            <person name="Labutti K."/>
            <person name="Salamov A."/>
            <person name="Andreopoulos B."/>
            <person name="Baker S."/>
            <person name="Barry K."/>
            <person name="Bills G."/>
            <person name="Bluhm B."/>
            <person name="Cannon C."/>
            <person name="Castanera R."/>
            <person name="Culley D."/>
            <person name="Daum C."/>
            <person name="Ezra D."/>
            <person name="Gonzalez J."/>
            <person name="Henrissat B."/>
            <person name="Kuo A."/>
            <person name="Liang C."/>
            <person name="Lipzen A."/>
            <person name="Lutzoni F."/>
            <person name="Magnuson J."/>
            <person name="Mondo S."/>
            <person name="Nolan M."/>
            <person name="Ohm R."/>
            <person name="Pangilinan J."/>
            <person name="Park H.-J."/>
            <person name="Ramirez L."/>
            <person name="Alfaro M."/>
            <person name="Sun H."/>
            <person name="Tritt A."/>
            <person name="Yoshinaga Y."/>
            <person name="Zwiers L.-H."/>
            <person name="Turgeon B."/>
            <person name="Goodwin S."/>
            <person name="Spatafora J."/>
            <person name="Crous P."/>
            <person name="Grigoriev I."/>
        </authorList>
    </citation>
    <scope>NUCLEOTIDE SEQUENCE</scope>
    <source>
        <strain evidence="2">CBS 207.26</strain>
    </source>
</reference>
<dbReference type="Proteomes" id="UP000800200">
    <property type="component" value="Unassembled WGS sequence"/>
</dbReference>
<accession>A0A6A6DVU1</accession>
<evidence type="ECO:0000313" key="3">
    <source>
        <dbReference type="Proteomes" id="UP000800200"/>
    </source>
</evidence>
<dbReference type="AlphaFoldDB" id="A0A6A6DVU1"/>
<organism evidence="2 3">
    <name type="scientific">Zopfia rhizophila CBS 207.26</name>
    <dbReference type="NCBI Taxonomy" id="1314779"/>
    <lineage>
        <taxon>Eukaryota</taxon>
        <taxon>Fungi</taxon>
        <taxon>Dikarya</taxon>
        <taxon>Ascomycota</taxon>
        <taxon>Pezizomycotina</taxon>
        <taxon>Dothideomycetes</taxon>
        <taxon>Dothideomycetes incertae sedis</taxon>
        <taxon>Zopfiaceae</taxon>
        <taxon>Zopfia</taxon>
    </lineage>
</organism>
<name>A0A6A6DVU1_9PEZI</name>
<gene>
    <name evidence="2" type="ORF">K469DRAFT_201370</name>
</gene>
<dbReference type="InterPro" id="IPR056632">
    <property type="entry name" value="DUF7730"/>
</dbReference>
<dbReference type="OrthoDB" id="4757095at2759"/>
<keyword evidence="3" id="KW-1185">Reference proteome</keyword>
<evidence type="ECO:0000313" key="2">
    <source>
        <dbReference type="EMBL" id="KAF2183807.1"/>
    </source>
</evidence>
<feature type="domain" description="DUF7730" evidence="1">
    <location>
        <begin position="95"/>
        <end position="137"/>
    </location>
</feature>
<dbReference type="EMBL" id="ML994640">
    <property type="protein sequence ID" value="KAF2183807.1"/>
    <property type="molecule type" value="Genomic_DNA"/>
</dbReference>
<evidence type="ECO:0000259" key="1">
    <source>
        <dbReference type="Pfam" id="PF24864"/>
    </source>
</evidence>
<protein>
    <recommendedName>
        <fullName evidence="1">DUF7730 domain-containing protein</fullName>
    </recommendedName>
</protein>